<accession>X1T1W4</accession>
<sequence length="29" mass="3469">NMLILLIIKISRFARNDRKESYDTVSSRE</sequence>
<name>X1T1W4_9ZZZZ</name>
<feature type="non-terminal residue" evidence="1">
    <location>
        <position position="1"/>
    </location>
</feature>
<organism evidence="1">
    <name type="scientific">marine sediment metagenome</name>
    <dbReference type="NCBI Taxonomy" id="412755"/>
    <lineage>
        <taxon>unclassified sequences</taxon>
        <taxon>metagenomes</taxon>
        <taxon>ecological metagenomes</taxon>
    </lineage>
</organism>
<dbReference type="EMBL" id="BARW01008898">
    <property type="protein sequence ID" value="GAI74019.1"/>
    <property type="molecule type" value="Genomic_DNA"/>
</dbReference>
<proteinExistence type="predicted"/>
<comment type="caution">
    <text evidence="1">The sequence shown here is derived from an EMBL/GenBank/DDBJ whole genome shotgun (WGS) entry which is preliminary data.</text>
</comment>
<protein>
    <submittedName>
        <fullName evidence="1">Uncharacterized protein</fullName>
    </submittedName>
</protein>
<dbReference type="AlphaFoldDB" id="X1T1W4"/>
<evidence type="ECO:0000313" key="1">
    <source>
        <dbReference type="EMBL" id="GAI74019.1"/>
    </source>
</evidence>
<reference evidence="1" key="1">
    <citation type="journal article" date="2014" name="Front. Microbiol.">
        <title>High frequency of phylogenetically diverse reductive dehalogenase-homologous genes in deep subseafloor sedimentary metagenomes.</title>
        <authorList>
            <person name="Kawai M."/>
            <person name="Futagami T."/>
            <person name="Toyoda A."/>
            <person name="Takaki Y."/>
            <person name="Nishi S."/>
            <person name="Hori S."/>
            <person name="Arai W."/>
            <person name="Tsubouchi T."/>
            <person name="Morono Y."/>
            <person name="Uchiyama I."/>
            <person name="Ito T."/>
            <person name="Fujiyama A."/>
            <person name="Inagaki F."/>
            <person name="Takami H."/>
        </authorList>
    </citation>
    <scope>NUCLEOTIDE SEQUENCE</scope>
    <source>
        <strain evidence="1">Expedition CK06-06</strain>
    </source>
</reference>
<gene>
    <name evidence="1" type="ORF">S12H4_18082</name>
</gene>